<evidence type="ECO:0000313" key="2">
    <source>
        <dbReference type="EMBL" id="GJE58012.1"/>
    </source>
</evidence>
<dbReference type="CDD" id="cd04186">
    <property type="entry name" value="GT_2_like_c"/>
    <property type="match status" value="1"/>
</dbReference>
<keyword evidence="3" id="KW-1185">Reference proteome</keyword>
<accession>A0ABQ4TVL9</accession>
<dbReference type="PANTHER" id="PTHR43179:SF7">
    <property type="entry name" value="RHAMNOSYLTRANSFERASE WBBL"/>
    <property type="match status" value="1"/>
</dbReference>
<reference evidence="2" key="1">
    <citation type="journal article" date="2021" name="Front. Microbiol.">
        <title>Comprehensive Comparative Genomics and Phenotyping of Methylobacterium Species.</title>
        <authorList>
            <person name="Alessa O."/>
            <person name="Ogura Y."/>
            <person name="Fujitani Y."/>
            <person name="Takami H."/>
            <person name="Hayashi T."/>
            <person name="Sahin N."/>
            <person name="Tani A."/>
        </authorList>
    </citation>
    <scope>NUCLEOTIDE SEQUENCE</scope>
    <source>
        <strain evidence="2">DSM 23632</strain>
    </source>
</reference>
<organism evidence="2 3">
    <name type="scientific">Methylobacterium trifolii</name>
    <dbReference type="NCBI Taxonomy" id="1003092"/>
    <lineage>
        <taxon>Bacteria</taxon>
        <taxon>Pseudomonadati</taxon>
        <taxon>Pseudomonadota</taxon>
        <taxon>Alphaproteobacteria</taxon>
        <taxon>Hyphomicrobiales</taxon>
        <taxon>Methylobacteriaceae</taxon>
        <taxon>Methylobacterium</taxon>
    </lineage>
</organism>
<dbReference type="Pfam" id="PF00535">
    <property type="entry name" value="Glycos_transf_2"/>
    <property type="match status" value="2"/>
</dbReference>
<dbReference type="CDD" id="cd04184">
    <property type="entry name" value="GT2_RfbC_Mx_like"/>
    <property type="match status" value="1"/>
</dbReference>
<sequence>MGEVAADLSGGGRPLRSLPVLREGEAIAVDLTGCGLAGAWVTITLTDDPGAERNARLLLGLVTAASPRGGPPLAEEALGGGVFAWTGRLPEDVLALRVTGLAGGRPLSLSRIAVRRRGRPGLVARAVTRAPGLAVRAVYWRSLGKKVRGRAFLDRALRHRAEAGYQAWIRRSASLSAAERGRIRADVAGWEAPPLISVLMPVHDPAPKVLRAAIRSVEAQLYPHWELCIADDASTDPAIPRLLARCAAADPRIRVMRRPENGHIARATNDALALAGGTWCAFLDHDDVLADNALYEVARAVRADPDLVLVYTDEDKIDAAGRRFEPHFKADFDRELLYGQNYLNHLTAIRTEAVRALGGLRPGFEGSQDHDLLLRLTMGLDPARIRHVPMVLYHWRAAGGSGTFSDRALARAEAARLRALEEVVAPWGGRAERGPLGFNRLVRPLPAPPPRVTAIIPTRDRAELLRVTLDGLFHKTDYPEIEAIVVDNDSREPETAALFAEYRDDPRLRVLPVPGPFNFSDLSNRGAAAASGAVLLFLNNDVEVIERGWLAELAALALDPGIGAAGAKLLYPDGTLQHGGIVLGIGGVAGHSHPGVPGDDPGYFARMVLAQEVSAVTGACLAMRASVFSEVGGFDAERLKVAFNDVDLCLRVRAAGYRIVWTPFSRLIHHESKSRGPEDTPDKRLRFQGETAVMQERWGAELRADPYYNINLSRNSAHYRL</sequence>
<dbReference type="PANTHER" id="PTHR43179">
    <property type="entry name" value="RHAMNOSYLTRANSFERASE WBBL"/>
    <property type="match status" value="1"/>
</dbReference>
<dbReference type="InterPro" id="IPR029044">
    <property type="entry name" value="Nucleotide-diphossugar_trans"/>
</dbReference>
<name>A0ABQ4TVL9_9HYPH</name>
<proteinExistence type="predicted"/>
<dbReference type="Proteomes" id="UP001055057">
    <property type="component" value="Unassembled WGS sequence"/>
</dbReference>
<feature type="domain" description="Glycosyltransferase 2-like" evidence="1">
    <location>
        <begin position="454"/>
        <end position="630"/>
    </location>
</feature>
<dbReference type="InterPro" id="IPR001173">
    <property type="entry name" value="Glyco_trans_2-like"/>
</dbReference>
<dbReference type="EMBL" id="BPRB01000005">
    <property type="protein sequence ID" value="GJE58012.1"/>
    <property type="molecule type" value="Genomic_DNA"/>
</dbReference>
<evidence type="ECO:0000313" key="3">
    <source>
        <dbReference type="Proteomes" id="UP001055057"/>
    </source>
</evidence>
<protein>
    <recommendedName>
        <fullName evidence="1">Glycosyltransferase 2-like domain-containing protein</fullName>
    </recommendedName>
</protein>
<dbReference type="Gene3D" id="3.90.550.10">
    <property type="entry name" value="Spore Coat Polysaccharide Biosynthesis Protein SpsA, Chain A"/>
    <property type="match status" value="2"/>
</dbReference>
<reference evidence="2" key="2">
    <citation type="submission" date="2021-08" db="EMBL/GenBank/DDBJ databases">
        <authorList>
            <person name="Tani A."/>
            <person name="Ola A."/>
            <person name="Ogura Y."/>
            <person name="Katsura K."/>
            <person name="Hayashi T."/>
        </authorList>
    </citation>
    <scope>NUCLEOTIDE SEQUENCE</scope>
    <source>
        <strain evidence="2">DSM 23632</strain>
    </source>
</reference>
<evidence type="ECO:0000259" key="1">
    <source>
        <dbReference type="Pfam" id="PF00535"/>
    </source>
</evidence>
<comment type="caution">
    <text evidence="2">The sequence shown here is derived from an EMBL/GenBank/DDBJ whole genome shotgun (WGS) entry which is preliminary data.</text>
</comment>
<feature type="domain" description="Glycosyltransferase 2-like" evidence="1">
    <location>
        <begin position="197"/>
        <end position="318"/>
    </location>
</feature>
<dbReference type="SUPFAM" id="SSF53448">
    <property type="entry name" value="Nucleotide-diphospho-sugar transferases"/>
    <property type="match status" value="2"/>
</dbReference>
<dbReference type="RefSeq" id="WP_238180647.1">
    <property type="nucleotide sequence ID" value="NZ_BPRB01000005.1"/>
</dbReference>
<gene>
    <name evidence="2" type="ORF">MPOCJGCO_0089</name>
</gene>